<comment type="caution">
    <text evidence="1">The sequence shown here is derived from an EMBL/GenBank/DDBJ whole genome shotgun (WGS) entry which is preliminary data.</text>
</comment>
<name>A0ABP9VFF2_9DEIO</name>
<dbReference type="RefSeq" id="WP_353543920.1">
    <property type="nucleotide sequence ID" value="NZ_BAABRN010000077.1"/>
</dbReference>
<keyword evidence="2" id="KW-1185">Reference proteome</keyword>
<dbReference type="EMBL" id="BAABRN010000077">
    <property type="protein sequence ID" value="GAA5503955.1"/>
    <property type="molecule type" value="Genomic_DNA"/>
</dbReference>
<dbReference type="Proteomes" id="UP001458946">
    <property type="component" value="Unassembled WGS sequence"/>
</dbReference>
<evidence type="ECO:0000313" key="2">
    <source>
        <dbReference type="Proteomes" id="UP001458946"/>
    </source>
</evidence>
<protein>
    <submittedName>
        <fullName evidence="1">Uncharacterized protein</fullName>
    </submittedName>
</protein>
<proteinExistence type="predicted"/>
<sequence length="102" mass="11588">MKKPIAGGWPPEHPCHPPTPQIVGQCDEYVTLQGIEIKGRRKKFHLQGPELIYKDLRCIVRPESQMLIFVADSELAPELPAWAVNAILLCRYWSAPRKLDGE</sequence>
<gene>
    <name evidence="1" type="ORF">Dxin01_03723</name>
</gene>
<accession>A0ABP9VFF2</accession>
<evidence type="ECO:0000313" key="1">
    <source>
        <dbReference type="EMBL" id="GAA5503955.1"/>
    </source>
</evidence>
<reference evidence="1 2" key="1">
    <citation type="submission" date="2024-02" db="EMBL/GenBank/DDBJ databases">
        <title>Deinococcus xinjiangensis NBRC 107630.</title>
        <authorList>
            <person name="Ichikawa N."/>
            <person name="Katano-Makiyama Y."/>
            <person name="Hidaka K."/>
        </authorList>
    </citation>
    <scope>NUCLEOTIDE SEQUENCE [LARGE SCALE GENOMIC DNA]</scope>
    <source>
        <strain evidence="1 2">NBRC 107630</strain>
    </source>
</reference>
<organism evidence="1 2">
    <name type="scientific">Deinococcus xinjiangensis</name>
    <dbReference type="NCBI Taxonomy" id="457454"/>
    <lineage>
        <taxon>Bacteria</taxon>
        <taxon>Thermotogati</taxon>
        <taxon>Deinococcota</taxon>
        <taxon>Deinococci</taxon>
        <taxon>Deinococcales</taxon>
        <taxon>Deinococcaceae</taxon>
        <taxon>Deinococcus</taxon>
    </lineage>
</organism>